<evidence type="ECO:0000313" key="8">
    <source>
        <dbReference type="Proteomes" id="UP001055439"/>
    </source>
</evidence>
<evidence type="ECO:0000256" key="1">
    <source>
        <dbReference type="ARBA" id="ARBA00010617"/>
    </source>
</evidence>
<keyword evidence="5" id="KW-0349">Heme</keyword>
<dbReference type="Proteomes" id="UP001055439">
    <property type="component" value="Chromosome 4"/>
</dbReference>
<dbReference type="Pfam" id="PF00067">
    <property type="entry name" value="p450"/>
    <property type="match status" value="1"/>
</dbReference>
<proteinExistence type="inferred from homology"/>
<dbReference type="CDD" id="cd11064">
    <property type="entry name" value="CYP86A"/>
    <property type="match status" value="1"/>
</dbReference>
<dbReference type="Gene3D" id="1.10.630.10">
    <property type="entry name" value="Cytochrome P450"/>
    <property type="match status" value="1"/>
</dbReference>
<keyword evidence="6" id="KW-0812">Transmembrane</keyword>
<evidence type="ECO:0000256" key="4">
    <source>
        <dbReference type="ARBA" id="ARBA00023004"/>
    </source>
</evidence>
<dbReference type="InterPro" id="IPR001128">
    <property type="entry name" value="Cyt_P450"/>
</dbReference>
<accession>A0A9E7FK96</accession>
<sequence length="508" mass="58566">MDFFSSFPALAAASVMLALILLRPLLRRCSSSVHRRKPNYPPIAGTIFHQLLNLSQLADFQTDLSRKYRTFRILTPFCNYVFTVDPANVEHILKTNFANYGKGSFTYDVMCDFFGDGIFAVDGEKWRHQRKLASFEFSTKVLRDGSSVVFRSTAARLAKIISNAASSNEMIEIQDLLMKSTWVWCGVGYVVRSSDEGRTFAEAFNDASAQIVLRFFYVFWKVKRFLNIGSEAKMKKSLKSIDDFVFKLIDTKIEQLSQRETEFMEKEDILSRFLIEREKNPDDMSYKYLRDIILNFVIAGRDTTAGTLSWFFYMLCKHPNVQEKVAQEVREATKIKGEVTIDEFVASLTEEALNEMQYLHASLTETLRLYPAVPLDVKQCFSEDTLPDGFDVKKGDLVIYQPYPMGRMQFLWGEDAADFRPERWLNGDGVFVPESPFKFPAFQAGPRICLGKEFAFRQMKIFAATLLCFFKFKMWEEMSTVRYRAMITLQIYGLHLAALHRRGCLNAD</sequence>
<keyword evidence="6" id="KW-0472">Membrane</keyword>
<keyword evidence="6" id="KW-1133">Transmembrane helix</keyword>
<name>A0A9E7FK96_9LILI</name>
<gene>
    <name evidence="7" type="ORF">MUK42_36345</name>
</gene>
<dbReference type="GO" id="GO:0020037">
    <property type="term" value="F:heme binding"/>
    <property type="evidence" value="ECO:0007669"/>
    <property type="project" value="InterPro"/>
</dbReference>
<keyword evidence="4 5" id="KW-0408">Iron</keyword>
<dbReference type="PRINTS" id="PR00463">
    <property type="entry name" value="EP450I"/>
</dbReference>
<dbReference type="InterPro" id="IPR036396">
    <property type="entry name" value="Cyt_P450_sf"/>
</dbReference>
<dbReference type="OrthoDB" id="1470350at2759"/>
<keyword evidence="3" id="KW-0560">Oxidoreductase</keyword>
<dbReference type="PRINTS" id="PR00385">
    <property type="entry name" value="P450"/>
</dbReference>
<dbReference type="InterPro" id="IPR002401">
    <property type="entry name" value="Cyt_P450_E_grp-I"/>
</dbReference>
<comment type="cofactor">
    <cofactor evidence="5">
        <name>heme</name>
        <dbReference type="ChEBI" id="CHEBI:30413"/>
    </cofactor>
</comment>
<evidence type="ECO:0000256" key="5">
    <source>
        <dbReference type="PIRSR" id="PIRSR602401-1"/>
    </source>
</evidence>
<evidence type="ECO:0000256" key="6">
    <source>
        <dbReference type="SAM" id="Phobius"/>
    </source>
</evidence>
<evidence type="ECO:0000313" key="7">
    <source>
        <dbReference type="EMBL" id="URD97280.1"/>
    </source>
</evidence>
<dbReference type="SUPFAM" id="SSF48264">
    <property type="entry name" value="Cytochrome P450"/>
    <property type="match status" value="1"/>
</dbReference>
<evidence type="ECO:0000256" key="2">
    <source>
        <dbReference type="ARBA" id="ARBA00022723"/>
    </source>
</evidence>
<protein>
    <submittedName>
        <fullName evidence="7">Cytochrome P450</fullName>
    </submittedName>
</protein>
<organism evidence="7 8">
    <name type="scientific">Musa troglodytarum</name>
    <name type="common">fe'i banana</name>
    <dbReference type="NCBI Taxonomy" id="320322"/>
    <lineage>
        <taxon>Eukaryota</taxon>
        <taxon>Viridiplantae</taxon>
        <taxon>Streptophyta</taxon>
        <taxon>Embryophyta</taxon>
        <taxon>Tracheophyta</taxon>
        <taxon>Spermatophyta</taxon>
        <taxon>Magnoliopsida</taxon>
        <taxon>Liliopsida</taxon>
        <taxon>Zingiberales</taxon>
        <taxon>Musaceae</taxon>
        <taxon>Musa</taxon>
    </lineage>
</organism>
<dbReference type="AlphaFoldDB" id="A0A9E7FK96"/>
<dbReference type="GO" id="GO:0004497">
    <property type="term" value="F:monooxygenase activity"/>
    <property type="evidence" value="ECO:0007669"/>
    <property type="project" value="InterPro"/>
</dbReference>
<dbReference type="GO" id="GO:0005506">
    <property type="term" value="F:iron ion binding"/>
    <property type="evidence" value="ECO:0007669"/>
    <property type="project" value="InterPro"/>
</dbReference>
<dbReference type="EMBL" id="CP097506">
    <property type="protein sequence ID" value="URD97280.1"/>
    <property type="molecule type" value="Genomic_DNA"/>
</dbReference>
<dbReference type="GO" id="GO:0016705">
    <property type="term" value="F:oxidoreductase activity, acting on paired donors, with incorporation or reduction of molecular oxygen"/>
    <property type="evidence" value="ECO:0007669"/>
    <property type="project" value="InterPro"/>
</dbReference>
<comment type="similarity">
    <text evidence="1">Belongs to the cytochrome P450 family.</text>
</comment>
<feature type="binding site" description="axial binding residue" evidence="5">
    <location>
        <position position="449"/>
    </location>
    <ligand>
        <name>heme</name>
        <dbReference type="ChEBI" id="CHEBI:30413"/>
    </ligand>
    <ligandPart>
        <name>Fe</name>
        <dbReference type="ChEBI" id="CHEBI:18248"/>
    </ligandPart>
</feature>
<dbReference type="PANTHER" id="PTHR24296">
    <property type="entry name" value="CYTOCHROME P450"/>
    <property type="match status" value="1"/>
</dbReference>
<evidence type="ECO:0000256" key="3">
    <source>
        <dbReference type="ARBA" id="ARBA00023002"/>
    </source>
</evidence>
<reference evidence="7" key="1">
    <citation type="submission" date="2022-05" db="EMBL/GenBank/DDBJ databases">
        <title>The Musa troglodytarum L. genome provides insights into the mechanism of non-climacteric behaviour and enrichment of carotenoids.</title>
        <authorList>
            <person name="Wang J."/>
        </authorList>
    </citation>
    <scope>NUCLEOTIDE SEQUENCE</scope>
    <source>
        <tissue evidence="7">Leaf</tissue>
    </source>
</reference>
<keyword evidence="8" id="KW-1185">Reference proteome</keyword>
<keyword evidence="2 5" id="KW-0479">Metal-binding</keyword>
<feature type="transmembrane region" description="Helical" evidence="6">
    <location>
        <begin position="6"/>
        <end position="26"/>
    </location>
</feature>